<evidence type="ECO:0000313" key="4">
    <source>
        <dbReference type="EMBL" id="MBW7457163.1"/>
    </source>
</evidence>
<organism evidence="4 5">
    <name type="scientific">Paenibacillus sepulcri</name>
    <dbReference type="NCBI Taxonomy" id="359917"/>
    <lineage>
        <taxon>Bacteria</taxon>
        <taxon>Bacillati</taxon>
        <taxon>Bacillota</taxon>
        <taxon>Bacilli</taxon>
        <taxon>Bacillales</taxon>
        <taxon>Paenibacillaceae</taxon>
        <taxon>Paenibacillus</taxon>
    </lineage>
</organism>
<name>A0ABS7C8C0_9BACL</name>
<evidence type="ECO:0000313" key="5">
    <source>
        <dbReference type="Proteomes" id="UP001519887"/>
    </source>
</evidence>
<dbReference type="Pfam" id="PF01053">
    <property type="entry name" value="Cys_Met_Meta_PP"/>
    <property type="match status" value="1"/>
</dbReference>
<comment type="similarity">
    <text evidence="3">Belongs to the trans-sulfuration enzymes family.</text>
</comment>
<feature type="non-terminal residue" evidence="4">
    <location>
        <position position="1"/>
    </location>
</feature>
<dbReference type="Gene3D" id="3.40.640.10">
    <property type="entry name" value="Type I PLP-dependent aspartate aminotransferase-like (Major domain)"/>
    <property type="match status" value="1"/>
</dbReference>
<dbReference type="InterPro" id="IPR015422">
    <property type="entry name" value="PyrdxlP-dep_Trfase_small"/>
</dbReference>
<keyword evidence="5" id="KW-1185">Reference proteome</keyword>
<dbReference type="Proteomes" id="UP001519887">
    <property type="component" value="Unassembled WGS sequence"/>
</dbReference>
<dbReference type="InterPro" id="IPR015421">
    <property type="entry name" value="PyrdxlP-dep_Trfase_major"/>
</dbReference>
<dbReference type="SUPFAM" id="SSF53383">
    <property type="entry name" value="PLP-dependent transferases"/>
    <property type="match status" value="1"/>
</dbReference>
<protein>
    <submittedName>
        <fullName evidence="4">PLP-dependent transferase</fullName>
    </submittedName>
</protein>
<dbReference type="Gene3D" id="3.90.1150.10">
    <property type="entry name" value="Aspartate Aminotransferase, domain 1"/>
    <property type="match status" value="1"/>
</dbReference>
<sequence length="201" mass="22119">VFQKPLQLGVDLSVHSISKYIGGHSDCIGGVVIGSAAIIKALFNKEYMLFGGIMTPQTAALVSKGLRTLPLRLRRHEASALKVAAFMQTLPFVVKVNHPGLESHPQHQLAMTQMSGSTSLFSFESPMELSRIKEWANRLKYFKIAVSWGGFESLVTVNKLNSAPADSPRVVVRIYIGLEEPEDLMADIESAWKQVEALELP</sequence>
<dbReference type="InterPro" id="IPR015424">
    <property type="entry name" value="PyrdxlP-dep_Trfase"/>
</dbReference>
<dbReference type="PANTHER" id="PTHR11808">
    <property type="entry name" value="TRANS-SULFURATION ENZYME FAMILY MEMBER"/>
    <property type="match status" value="1"/>
</dbReference>
<dbReference type="EMBL" id="JAHZIK010000770">
    <property type="protein sequence ID" value="MBW7457163.1"/>
    <property type="molecule type" value="Genomic_DNA"/>
</dbReference>
<dbReference type="GO" id="GO:0016740">
    <property type="term" value="F:transferase activity"/>
    <property type="evidence" value="ECO:0007669"/>
    <property type="project" value="UniProtKB-KW"/>
</dbReference>
<reference evidence="4 5" key="1">
    <citation type="submission" date="2021-07" db="EMBL/GenBank/DDBJ databases">
        <title>Paenibacillus radiodurans sp. nov., isolated from the southeastern edge of Tengger Desert.</title>
        <authorList>
            <person name="Zhang G."/>
        </authorList>
    </citation>
    <scope>NUCLEOTIDE SEQUENCE [LARGE SCALE GENOMIC DNA]</scope>
    <source>
        <strain evidence="4 5">CCM 7311</strain>
    </source>
</reference>
<gene>
    <name evidence="4" type="ORF">K0U00_24290</name>
</gene>
<comment type="cofactor">
    <cofactor evidence="1 3">
        <name>pyridoxal 5'-phosphate</name>
        <dbReference type="ChEBI" id="CHEBI:597326"/>
    </cofactor>
</comment>
<evidence type="ECO:0000256" key="2">
    <source>
        <dbReference type="ARBA" id="ARBA00022898"/>
    </source>
</evidence>
<dbReference type="InterPro" id="IPR000277">
    <property type="entry name" value="Cys/Met-Metab_PyrdxlP-dep_enz"/>
</dbReference>
<dbReference type="PANTHER" id="PTHR11808:SF80">
    <property type="entry name" value="CYSTATHIONINE GAMMA-LYASE"/>
    <property type="match status" value="1"/>
</dbReference>
<evidence type="ECO:0000256" key="3">
    <source>
        <dbReference type="RuleBase" id="RU362118"/>
    </source>
</evidence>
<keyword evidence="4" id="KW-0808">Transferase</keyword>
<comment type="caution">
    <text evidence="4">The sequence shown here is derived from an EMBL/GenBank/DDBJ whole genome shotgun (WGS) entry which is preliminary data.</text>
</comment>
<accession>A0ABS7C8C0</accession>
<proteinExistence type="inferred from homology"/>
<evidence type="ECO:0000256" key="1">
    <source>
        <dbReference type="ARBA" id="ARBA00001933"/>
    </source>
</evidence>
<keyword evidence="2 3" id="KW-0663">Pyridoxal phosphate</keyword>